<feature type="transmembrane region" description="Helical" evidence="6">
    <location>
        <begin position="293"/>
        <end position="312"/>
    </location>
</feature>
<reference evidence="7 8" key="1">
    <citation type="submission" date="2012-06" db="EMBL/GenBank/DDBJ databases">
        <title>The complete genome of Aequorivita sublithincola DSM 14238.</title>
        <authorList>
            <consortium name="US DOE Joint Genome Institute (JGI-PGF)"/>
            <person name="Lucas S."/>
            <person name="Copeland A."/>
            <person name="Lapidus A."/>
            <person name="Goodwin L."/>
            <person name="Pitluck S."/>
            <person name="Peters L."/>
            <person name="Munk A.C.C."/>
            <person name="Kyrpides N."/>
            <person name="Mavromatis K."/>
            <person name="Pagani I."/>
            <person name="Ivanova N."/>
            <person name="Ovchinnikova G."/>
            <person name="Zeytun A."/>
            <person name="Detter J.C."/>
            <person name="Han C."/>
            <person name="Land M."/>
            <person name="Hauser L."/>
            <person name="Markowitz V."/>
            <person name="Cheng J.-F."/>
            <person name="Hugenholtz P."/>
            <person name="Woyke T."/>
            <person name="Wu D."/>
            <person name="Tindall B."/>
            <person name="Faehnrich R."/>
            <person name="Brambilla E."/>
            <person name="Klenk H.-P."/>
            <person name="Eisen J.A."/>
        </authorList>
    </citation>
    <scope>NUCLEOTIDE SEQUENCE [LARGE SCALE GENOMIC DNA]</scope>
    <source>
        <strain evidence="8">DSM 14238 / LMG 21431 / ACAM 643 / 9-3</strain>
    </source>
</reference>
<dbReference type="PANTHER" id="PTHR30250:SF11">
    <property type="entry name" value="O-ANTIGEN TRANSPORTER-RELATED"/>
    <property type="match status" value="1"/>
</dbReference>
<feature type="transmembrane region" description="Helical" evidence="6">
    <location>
        <begin position="40"/>
        <end position="64"/>
    </location>
</feature>
<feature type="transmembrane region" description="Helical" evidence="6">
    <location>
        <begin position="147"/>
        <end position="167"/>
    </location>
</feature>
<dbReference type="RefSeq" id="WP_014783610.1">
    <property type="nucleotide sequence ID" value="NC_018013.1"/>
</dbReference>
<evidence type="ECO:0000256" key="5">
    <source>
        <dbReference type="ARBA" id="ARBA00023136"/>
    </source>
</evidence>
<feature type="transmembrane region" description="Helical" evidence="6">
    <location>
        <begin position="418"/>
        <end position="436"/>
    </location>
</feature>
<evidence type="ECO:0000256" key="4">
    <source>
        <dbReference type="ARBA" id="ARBA00022989"/>
    </source>
</evidence>
<organism evidence="7 8">
    <name type="scientific">Aequorivita sublithincola (strain DSM 14238 / LMG 21431 / ACAM 643 / 9-3)</name>
    <dbReference type="NCBI Taxonomy" id="746697"/>
    <lineage>
        <taxon>Bacteria</taxon>
        <taxon>Pseudomonadati</taxon>
        <taxon>Bacteroidota</taxon>
        <taxon>Flavobacteriia</taxon>
        <taxon>Flavobacteriales</taxon>
        <taxon>Flavobacteriaceae</taxon>
        <taxon>Aequorivita</taxon>
    </lineage>
</organism>
<dbReference type="GO" id="GO:0005886">
    <property type="term" value="C:plasma membrane"/>
    <property type="evidence" value="ECO:0007669"/>
    <property type="project" value="UniProtKB-SubCell"/>
</dbReference>
<evidence type="ECO:0000256" key="6">
    <source>
        <dbReference type="SAM" id="Phobius"/>
    </source>
</evidence>
<keyword evidence="3 6" id="KW-0812">Transmembrane</keyword>
<feature type="transmembrane region" description="Helical" evidence="6">
    <location>
        <begin position="388"/>
        <end position="406"/>
    </location>
</feature>
<evidence type="ECO:0000256" key="1">
    <source>
        <dbReference type="ARBA" id="ARBA00004651"/>
    </source>
</evidence>
<keyword evidence="5 6" id="KW-0472">Membrane</keyword>
<dbReference type="InterPro" id="IPR050833">
    <property type="entry name" value="Poly_Biosynth_Transport"/>
</dbReference>
<dbReference type="EMBL" id="CP003280">
    <property type="protein sequence ID" value="AFL82361.1"/>
    <property type="molecule type" value="Genomic_DNA"/>
</dbReference>
<evidence type="ECO:0000313" key="8">
    <source>
        <dbReference type="Proteomes" id="UP000006049"/>
    </source>
</evidence>
<evidence type="ECO:0000313" key="7">
    <source>
        <dbReference type="EMBL" id="AFL82361.1"/>
    </source>
</evidence>
<protein>
    <submittedName>
        <fullName evidence="7">Membrane protein involved in the export of O-antigen and teichoic acid</fullName>
    </submittedName>
</protein>
<dbReference type="STRING" id="746697.Aeqsu_2920"/>
<dbReference type="eggNOG" id="COG2244">
    <property type="taxonomic scope" value="Bacteria"/>
</dbReference>
<feature type="transmembrane region" description="Helical" evidence="6">
    <location>
        <begin position="173"/>
        <end position="193"/>
    </location>
</feature>
<keyword evidence="2" id="KW-1003">Cell membrane</keyword>
<feature type="transmembrane region" description="Helical" evidence="6">
    <location>
        <begin position="117"/>
        <end position="135"/>
    </location>
</feature>
<name>I3YZE3_AEQSU</name>
<keyword evidence="4 6" id="KW-1133">Transmembrane helix</keyword>
<comment type="subcellular location">
    <subcellularLocation>
        <location evidence="1">Cell membrane</location>
        <topology evidence="1">Multi-pass membrane protein</topology>
    </subcellularLocation>
</comment>
<keyword evidence="8" id="KW-1185">Reference proteome</keyword>
<feature type="transmembrane region" description="Helical" evidence="6">
    <location>
        <begin position="324"/>
        <end position="341"/>
    </location>
</feature>
<dbReference type="AlphaFoldDB" id="I3YZE3"/>
<sequence length="466" mass="53433">MYKKIFSHTAIYGLAPQIPRIAGIFILPIITQYLTEVDFGVYGLIVAVVGAMTALSNLGLNVVLSNSFYKSPMQHKWAWRQIYGFLILWQIPYTIMLGLVIYFIIPEEAAENTWLIILLNTIPVVLFGPTSFLCAKYYQLQERPMPIAIRSMLIGFLSIGLNIYFIAVLRMGYIGWFLSVSIAQLCDQISYWIPLNRKFKLTPIFNFKRSFIKKQLKISLPSVPHFYSAYLLNTSDRVIMKFTNVTIANIGLYNVAGTVSSVVQSGVNASGLAIGPMLLKAYKNKDERLARNIIFFLQTIVLFGTFLISLWLKEIFFILIKNDSLQKVYPLGIILIMGYNYRPMYFGANTRLFYYEKTKDLLKVSFIAGLSNVILNFIFIPIFGYEAAAYTTFFALMYMGYVGYFLKAYKAHCTLEYHPLKWLSITLLLSAIVYYLVEIPVIYKICISVILILVLIFLLKKMIIKF</sequence>
<feature type="transmembrane region" description="Helical" evidence="6">
    <location>
        <begin position="85"/>
        <end position="105"/>
    </location>
</feature>
<dbReference type="Proteomes" id="UP000006049">
    <property type="component" value="Chromosome"/>
</dbReference>
<accession>I3YZE3</accession>
<dbReference type="OrthoDB" id="1495589at2"/>
<feature type="transmembrane region" description="Helical" evidence="6">
    <location>
        <begin position="442"/>
        <end position="459"/>
    </location>
</feature>
<evidence type="ECO:0000256" key="2">
    <source>
        <dbReference type="ARBA" id="ARBA00022475"/>
    </source>
</evidence>
<dbReference type="KEGG" id="asl:Aeqsu_2920"/>
<feature type="transmembrane region" description="Helical" evidence="6">
    <location>
        <begin position="361"/>
        <end position="382"/>
    </location>
</feature>
<dbReference type="PANTHER" id="PTHR30250">
    <property type="entry name" value="PST FAMILY PREDICTED COLANIC ACID TRANSPORTER"/>
    <property type="match status" value="1"/>
</dbReference>
<dbReference type="Pfam" id="PF01943">
    <property type="entry name" value="Polysacc_synt"/>
    <property type="match status" value="1"/>
</dbReference>
<proteinExistence type="predicted"/>
<dbReference type="InterPro" id="IPR002797">
    <property type="entry name" value="Polysacc_synth"/>
</dbReference>
<evidence type="ECO:0000256" key="3">
    <source>
        <dbReference type="ARBA" id="ARBA00022692"/>
    </source>
</evidence>
<dbReference type="HOGENOM" id="CLU_573474_0_0_10"/>
<feature type="transmembrane region" description="Helical" evidence="6">
    <location>
        <begin position="12"/>
        <end position="34"/>
    </location>
</feature>
<gene>
    <name evidence="7" type="ordered locus">Aeqsu_2920</name>
</gene>